<evidence type="ECO:0000313" key="3">
    <source>
        <dbReference type="Proteomes" id="UP000228689"/>
    </source>
</evidence>
<dbReference type="PROSITE" id="PS51257">
    <property type="entry name" value="PROKAR_LIPOPROTEIN"/>
    <property type="match status" value="1"/>
</dbReference>
<keyword evidence="1" id="KW-0732">Signal</keyword>
<feature type="signal peptide" evidence="1">
    <location>
        <begin position="1"/>
        <end position="21"/>
    </location>
</feature>
<gene>
    <name evidence="2" type="ORF">COY67_00935</name>
</gene>
<sequence length="131" mass="14390">MKTKLLVVMMILLVLTTGCISKPQTNNQVVSNADSADVDEPVSPVLSAALKKLFAVKNNVSQDDIVVLVLEETTKHATGIVEYGNPTNEIDTFLAANIDSKWQIVYEGDNDFTCEQVAGYQFPDYMISDCQ</sequence>
<dbReference type="Proteomes" id="UP000228689">
    <property type="component" value="Unassembled WGS sequence"/>
</dbReference>
<dbReference type="AlphaFoldDB" id="A0A2M7REP1"/>
<protein>
    <recommendedName>
        <fullName evidence="4">Lipoprotein</fullName>
    </recommendedName>
</protein>
<comment type="caution">
    <text evidence="2">The sequence shown here is derived from an EMBL/GenBank/DDBJ whole genome shotgun (WGS) entry which is preliminary data.</text>
</comment>
<name>A0A2M7REP1_9BACT</name>
<evidence type="ECO:0000256" key="1">
    <source>
        <dbReference type="SAM" id="SignalP"/>
    </source>
</evidence>
<evidence type="ECO:0008006" key="4">
    <source>
        <dbReference type="Google" id="ProtNLM"/>
    </source>
</evidence>
<reference evidence="3" key="1">
    <citation type="submission" date="2017-09" db="EMBL/GenBank/DDBJ databases">
        <title>Depth-based differentiation of microbial function through sediment-hosted aquifers and enrichment of novel symbionts in the deep terrestrial subsurface.</title>
        <authorList>
            <person name="Probst A.J."/>
            <person name="Ladd B."/>
            <person name="Jarett J.K."/>
            <person name="Geller-Mcgrath D.E."/>
            <person name="Sieber C.M.K."/>
            <person name="Emerson J.B."/>
            <person name="Anantharaman K."/>
            <person name="Thomas B.C."/>
            <person name="Malmstrom R."/>
            <person name="Stieglmeier M."/>
            <person name="Klingl A."/>
            <person name="Woyke T."/>
            <person name="Ryan C.M."/>
            <person name="Banfield J.F."/>
        </authorList>
    </citation>
    <scope>NUCLEOTIDE SEQUENCE [LARGE SCALE GENOMIC DNA]</scope>
</reference>
<organism evidence="2 3">
    <name type="scientific">Candidatus Komeilibacteria bacterium CG_4_10_14_0_8_um_filter_37_78</name>
    <dbReference type="NCBI Taxonomy" id="1974471"/>
    <lineage>
        <taxon>Bacteria</taxon>
        <taxon>Candidatus Komeiliibacteriota</taxon>
    </lineage>
</organism>
<proteinExistence type="predicted"/>
<accession>A0A2M7REP1</accession>
<evidence type="ECO:0000313" key="2">
    <source>
        <dbReference type="EMBL" id="PIY95235.1"/>
    </source>
</evidence>
<dbReference type="EMBL" id="PFMC01000022">
    <property type="protein sequence ID" value="PIY95235.1"/>
    <property type="molecule type" value="Genomic_DNA"/>
</dbReference>
<feature type="chain" id="PRO_5014656755" description="Lipoprotein" evidence="1">
    <location>
        <begin position="22"/>
        <end position="131"/>
    </location>
</feature>